<evidence type="ECO:0000313" key="2">
    <source>
        <dbReference type="Proteomes" id="UP001553161"/>
    </source>
</evidence>
<name>A0ABV3L4V0_9RHOB</name>
<dbReference type="EMBL" id="JBFBVU010000006">
    <property type="protein sequence ID" value="MEV8466604.1"/>
    <property type="molecule type" value="Genomic_DNA"/>
</dbReference>
<evidence type="ECO:0000313" key="1">
    <source>
        <dbReference type="EMBL" id="MEV8466604.1"/>
    </source>
</evidence>
<keyword evidence="2" id="KW-1185">Reference proteome</keyword>
<accession>A0ABV3L4V0</accession>
<gene>
    <name evidence="1" type="ORF">AB0T83_07395</name>
</gene>
<dbReference type="Proteomes" id="UP001553161">
    <property type="component" value="Unassembled WGS sequence"/>
</dbReference>
<sequence length="150" mass="16317">MTLNIYFSAADKDWEAYRPLLQNDLTAEGFDIALSNTCPAPEAVDYIIYSPDGPLEDFSPFTKARAVLNLWAGVERIVANPTLTQPLARMVDPAGLTAGMVEWVTGHVLRHHLGIDAHIVNPDHDWVHVPPPLAKDRKVTVLGLGALGAA</sequence>
<feature type="non-terminal residue" evidence="1">
    <location>
        <position position="150"/>
    </location>
</feature>
<protein>
    <submittedName>
        <fullName evidence="1">Glyoxylate/hydroxypyruvate reductase A</fullName>
    </submittedName>
</protein>
<organism evidence="1 2">
    <name type="scientific">Meridianimarinicoccus marinus</name>
    <dbReference type="NCBI Taxonomy" id="3231483"/>
    <lineage>
        <taxon>Bacteria</taxon>
        <taxon>Pseudomonadati</taxon>
        <taxon>Pseudomonadota</taxon>
        <taxon>Alphaproteobacteria</taxon>
        <taxon>Rhodobacterales</taxon>
        <taxon>Paracoccaceae</taxon>
        <taxon>Meridianimarinicoccus</taxon>
    </lineage>
</organism>
<comment type="caution">
    <text evidence="1">The sequence shown here is derived from an EMBL/GenBank/DDBJ whole genome shotgun (WGS) entry which is preliminary data.</text>
</comment>
<dbReference type="Gene3D" id="3.40.50.720">
    <property type="entry name" value="NAD(P)-binding Rossmann-like Domain"/>
    <property type="match status" value="1"/>
</dbReference>
<reference evidence="1 2" key="1">
    <citation type="submission" date="2024-07" db="EMBL/GenBank/DDBJ databases">
        <authorList>
            <person name="Kang M."/>
        </authorList>
    </citation>
    <scope>NUCLEOTIDE SEQUENCE [LARGE SCALE GENOMIC DNA]</scope>
    <source>
        <strain evidence="1 2">DFM31</strain>
    </source>
</reference>
<proteinExistence type="predicted"/>